<dbReference type="GeneID" id="99746016"/>
<accession>A0A0M6X028</accession>
<protein>
    <recommendedName>
        <fullName evidence="4">Stage III sporulation protein AF</fullName>
    </recommendedName>
</protein>
<reference evidence="3" key="1">
    <citation type="submission" date="2015-05" db="EMBL/GenBank/DDBJ databases">
        <authorList>
            <consortium name="Pathogen Informatics"/>
        </authorList>
    </citation>
    <scope>NUCLEOTIDE SEQUENCE [LARGE SCALE GENOMIC DNA]</scope>
    <source>
        <strain evidence="3">M72</strain>
    </source>
</reference>
<feature type="transmembrane region" description="Helical" evidence="1">
    <location>
        <begin position="36"/>
        <end position="56"/>
    </location>
</feature>
<proteinExistence type="predicted"/>
<gene>
    <name evidence="2" type="ORF">M72_18451</name>
</gene>
<keyword evidence="3" id="KW-1185">Reference proteome</keyword>
<evidence type="ECO:0000313" key="3">
    <source>
        <dbReference type="Proteomes" id="UP000049979"/>
    </source>
</evidence>
<dbReference type="RefSeq" id="WP_022046164.1">
    <property type="nucleotide sequence ID" value="NZ_CP173697.1"/>
</dbReference>
<evidence type="ECO:0000313" key="2">
    <source>
        <dbReference type="EMBL" id="CRL43128.1"/>
    </source>
</evidence>
<dbReference type="STRING" id="301302.ERS852420_00761"/>
<feature type="transmembrane region" description="Helical" evidence="1">
    <location>
        <begin position="7"/>
        <end position="24"/>
    </location>
</feature>
<keyword evidence="1" id="KW-0472">Membrane</keyword>
<keyword evidence="1" id="KW-0812">Transmembrane</keyword>
<keyword evidence="1" id="KW-1133">Transmembrane helix</keyword>
<sequence>MEVVLTFVKNYFVLMLIFYLLSYLTPKETYQKYFHFFVSVLVITVLAQPLLVYVGGMKKEEARQQLHEIVEQMESIEYQEKGENIFEQYLGKVDQKEE</sequence>
<dbReference type="EMBL" id="CVRR01000093">
    <property type="protein sequence ID" value="CRL43128.1"/>
    <property type="molecule type" value="Genomic_DNA"/>
</dbReference>
<dbReference type="OrthoDB" id="1779586at2"/>
<organism evidence="2 3">
    <name type="scientific">Roseburia faecis</name>
    <dbReference type="NCBI Taxonomy" id="301302"/>
    <lineage>
        <taxon>Bacteria</taxon>
        <taxon>Bacillati</taxon>
        <taxon>Bacillota</taxon>
        <taxon>Clostridia</taxon>
        <taxon>Lachnospirales</taxon>
        <taxon>Lachnospiraceae</taxon>
        <taxon>Roseburia</taxon>
    </lineage>
</organism>
<name>A0A0M6X028_9FIRM</name>
<dbReference type="Proteomes" id="UP000049979">
    <property type="component" value="Unassembled WGS sequence"/>
</dbReference>
<evidence type="ECO:0008006" key="4">
    <source>
        <dbReference type="Google" id="ProtNLM"/>
    </source>
</evidence>
<evidence type="ECO:0000256" key="1">
    <source>
        <dbReference type="SAM" id="Phobius"/>
    </source>
</evidence>
<dbReference type="AlphaFoldDB" id="A0A0M6X028"/>